<accession>Q239B3</accession>
<reference evidence="5" key="1">
    <citation type="journal article" date="2006" name="PLoS Biol.">
        <title>Macronuclear genome sequence of the ciliate Tetrahymena thermophila, a model eukaryote.</title>
        <authorList>
            <person name="Eisen J.A."/>
            <person name="Coyne R.S."/>
            <person name="Wu M."/>
            <person name="Wu D."/>
            <person name="Thiagarajan M."/>
            <person name="Wortman J.R."/>
            <person name="Badger J.H."/>
            <person name="Ren Q."/>
            <person name="Amedeo P."/>
            <person name="Jones K.M."/>
            <person name="Tallon L.J."/>
            <person name="Delcher A.L."/>
            <person name="Salzberg S.L."/>
            <person name="Silva J.C."/>
            <person name="Haas B.J."/>
            <person name="Majoros W.H."/>
            <person name="Farzad M."/>
            <person name="Carlton J.M."/>
            <person name="Smith R.K. Jr."/>
            <person name="Garg J."/>
            <person name="Pearlman R.E."/>
            <person name="Karrer K.M."/>
            <person name="Sun L."/>
            <person name="Manning G."/>
            <person name="Elde N.C."/>
            <person name="Turkewitz A.P."/>
            <person name="Asai D.J."/>
            <person name="Wilkes D.E."/>
            <person name="Wang Y."/>
            <person name="Cai H."/>
            <person name="Collins K."/>
            <person name="Stewart B.A."/>
            <person name="Lee S.R."/>
            <person name="Wilamowska K."/>
            <person name="Weinberg Z."/>
            <person name="Ruzzo W.L."/>
            <person name="Wloga D."/>
            <person name="Gaertig J."/>
            <person name="Frankel J."/>
            <person name="Tsao C.-C."/>
            <person name="Gorovsky M.A."/>
            <person name="Keeling P.J."/>
            <person name="Waller R.F."/>
            <person name="Patron N.J."/>
            <person name="Cherry J.M."/>
            <person name="Stover N.A."/>
            <person name="Krieger C.J."/>
            <person name="del Toro C."/>
            <person name="Ryder H.F."/>
            <person name="Williamson S.C."/>
            <person name="Barbeau R.A."/>
            <person name="Hamilton E.P."/>
            <person name="Orias E."/>
        </authorList>
    </citation>
    <scope>NUCLEOTIDE SEQUENCE [LARGE SCALE GENOMIC DNA]</scope>
    <source>
        <strain evidence="5">SB210</strain>
    </source>
</reference>
<dbReference type="Proteomes" id="UP000009168">
    <property type="component" value="Unassembled WGS sequence"/>
</dbReference>
<keyword evidence="1" id="KW-0175">Coiled coil</keyword>
<dbReference type="KEGG" id="tet:TTHERM_00449020"/>
<gene>
    <name evidence="4" type="ORF">TTHERM_00449020</name>
</gene>
<feature type="compositionally biased region" description="Polar residues" evidence="2">
    <location>
        <begin position="21"/>
        <end position="42"/>
    </location>
</feature>
<evidence type="ECO:0000259" key="3">
    <source>
        <dbReference type="Pfam" id="PF08621"/>
    </source>
</evidence>
<proteinExistence type="predicted"/>
<evidence type="ECO:0000313" key="5">
    <source>
        <dbReference type="Proteomes" id="UP000009168"/>
    </source>
</evidence>
<evidence type="ECO:0000313" key="4">
    <source>
        <dbReference type="EMBL" id="EAR93057.1"/>
    </source>
</evidence>
<name>Q239B3_TETTS</name>
<dbReference type="Pfam" id="PF08621">
    <property type="entry name" value="RPAP1_N"/>
    <property type="match status" value="1"/>
</dbReference>
<feature type="compositionally biased region" description="Basic and acidic residues" evidence="2">
    <location>
        <begin position="1"/>
        <end position="11"/>
    </location>
</feature>
<feature type="domain" description="RPAP1 N-terminal" evidence="3">
    <location>
        <begin position="107"/>
        <end position="148"/>
    </location>
</feature>
<dbReference type="HOGENOM" id="CLU_302401_0_0_1"/>
<feature type="region of interest" description="Disordered" evidence="2">
    <location>
        <begin position="1"/>
        <end position="52"/>
    </location>
</feature>
<keyword evidence="5" id="KW-1185">Reference proteome</keyword>
<dbReference type="RefSeq" id="XP_001013302.1">
    <property type="nucleotide sequence ID" value="XM_001013302.1"/>
</dbReference>
<feature type="coiled-coil region" evidence="1">
    <location>
        <begin position="66"/>
        <end position="97"/>
    </location>
</feature>
<dbReference type="InParanoid" id="Q239B3"/>
<dbReference type="GeneID" id="7845783"/>
<evidence type="ECO:0000256" key="2">
    <source>
        <dbReference type="SAM" id="MobiDB-lite"/>
    </source>
</evidence>
<dbReference type="EMBL" id="GG662738">
    <property type="protein sequence ID" value="EAR93057.1"/>
    <property type="molecule type" value="Genomic_DNA"/>
</dbReference>
<dbReference type="InterPro" id="IPR013930">
    <property type="entry name" value="RPAP1_N"/>
</dbReference>
<sequence length="987" mass="116299">MAEQKQTEQKGKKVSLFKQKMQAQKEQLKESQPSVQQAFVTENNNSSSLNNQNDQVTQVAAFPESIKLSQEEIQKNLIKIEQEEEQKKKELESIKNSTLFVNPQEYEQINSENEAILKNMKSDEIEALQKQLYSILDPGVISRFKKRDLFKINEHPSAINEYKQDAYGLEVDHFIKNNQEEIKKVYGIECRTPQDAVKQACFDKNGNFQLNQTLENRMKDLENIDFDQIDSLNFDLLNQLIDHGNRNFNSLAIDAIERIITQMQNQIKNSNQGDFLFELQGIKVFRLDVIYYLESELSLAFTLCRCLTVPNMTLNLNTITCLRIYLQFMLQDELNYYKQFLYKLQHSDSQKKKFKAITQIFIDENLLRQISYIINNLILGDKSDTFFIMFIDILESLICIDHEYFTKKIVDFGFVEQIRAIGGQKLEEKLEFLKFEVSRLDYVYENIPLTLETFKLLREAKQQISNITLEKYNQSLQKLISQWKLIKIDSKASIQQKEGVLKKIRDLLIFGEKLNFVKKISLEKNLFSLNSSIVENTILLILELHNEQGEQGYALPEEKVEIKHFLFEQSETLNKQQQADNNQRQHQDFQNTYTKQDISYLIEGLIYSEGKGIPHCYKHIIDKIIPLDVQIMYKYHYQLKEKKSNRIANHFFSMKSIIKLFIALYTELSFQMKFVILKKQRKALSVRSSFNECFSDILRVIIIEFVEFFTLSGQENQQNLNEQQIQLSLSFIQLLSEIKQTEAFISVLNIVKQVSIKNTQNASLKTFDALCNFFVNIKAKTNQNRLPGRQKDLEMFLDKIDIFCSFFEPKQENLFYYHSELFYLRACKIFDDENHTFSYLNVDALDKLFTSVCQYVDPKILNILYNKNSDIPQKIITNFNYNSYGNPVFTRIVFFLLQKPFDLKMKKKIMIDTVLSYAFLFSENCKDKVYGKESNYIRRLSNPEDKQIKLKTECEEIEKFLTMNEIDTVSRQSFFNKFLHSYIQNSE</sequence>
<feature type="compositionally biased region" description="Low complexity" evidence="2">
    <location>
        <begin position="43"/>
        <end position="52"/>
    </location>
</feature>
<organism evidence="4 5">
    <name type="scientific">Tetrahymena thermophila (strain SB210)</name>
    <dbReference type="NCBI Taxonomy" id="312017"/>
    <lineage>
        <taxon>Eukaryota</taxon>
        <taxon>Sar</taxon>
        <taxon>Alveolata</taxon>
        <taxon>Ciliophora</taxon>
        <taxon>Intramacronucleata</taxon>
        <taxon>Oligohymenophorea</taxon>
        <taxon>Hymenostomatida</taxon>
        <taxon>Tetrahymenina</taxon>
        <taxon>Tetrahymenidae</taxon>
        <taxon>Tetrahymena</taxon>
    </lineage>
</organism>
<protein>
    <submittedName>
        <fullName evidence="4">RPAP1-like, amine-terminal protein</fullName>
    </submittedName>
</protein>
<dbReference type="AlphaFoldDB" id="Q239B3"/>
<evidence type="ECO:0000256" key="1">
    <source>
        <dbReference type="SAM" id="Coils"/>
    </source>
</evidence>